<proteinExistence type="predicted"/>
<keyword evidence="2" id="KW-1185">Reference proteome</keyword>
<dbReference type="Proteomes" id="UP001607302">
    <property type="component" value="Unassembled WGS sequence"/>
</dbReference>
<evidence type="ECO:0000313" key="2">
    <source>
        <dbReference type="Proteomes" id="UP001607302"/>
    </source>
</evidence>
<reference evidence="1 2" key="1">
    <citation type="journal article" date="2024" name="Ann. Entomol. Soc. Am.">
        <title>Genomic analyses of the southern and eastern yellowjacket wasps (Hymenoptera: Vespidae) reveal evolutionary signatures of social life.</title>
        <authorList>
            <person name="Catto M.A."/>
            <person name="Caine P.B."/>
            <person name="Orr S.E."/>
            <person name="Hunt B.G."/>
            <person name="Goodisman M.A.D."/>
        </authorList>
    </citation>
    <scope>NUCLEOTIDE SEQUENCE [LARGE SCALE GENOMIC DNA]</scope>
    <source>
        <strain evidence="1">233</strain>
        <tissue evidence="1">Head and thorax</tissue>
    </source>
</reference>
<dbReference type="EMBL" id="JAUDFV010000154">
    <property type="protein sequence ID" value="KAL2716579.1"/>
    <property type="molecule type" value="Genomic_DNA"/>
</dbReference>
<comment type="caution">
    <text evidence="1">The sequence shown here is derived from an EMBL/GenBank/DDBJ whole genome shotgun (WGS) entry which is preliminary data.</text>
</comment>
<evidence type="ECO:0000313" key="1">
    <source>
        <dbReference type="EMBL" id="KAL2716579.1"/>
    </source>
</evidence>
<protein>
    <submittedName>
        <fullName evidence="1">Uncharacterized protein</fullName>
    </submittedName>
</protein>
<sequence>EISYNYKHHDIYLIRYKQKNNSAQQCDILKKCVHTTHDGRFSRPKDCSVCFSEFHPVTLLVLEQYISFKITRCNLMVQDKL</sequence>
<dbReference type="AlphaFoldDB" id="A0ABD2A7I0"/>
<name>A0ABD2A7I0_VESSQ</name>
<gene>
    <name evidence="1" type="ORF">V1478_014255</name>
</gene>
<accession>A0ABD2A7I0</accession>
<organism evidence="1 2">
    <name type="scientific">Vespula squamosa</name>
    <name type="common">Southern yellow jacket</name>
    <name type="synonym">Wasp</name>
    <dbReference type="NCBI Taxonomy" id="30214"/>
    <lineage>
        <taxon>Eukaryota</taxon>
        <taxon>Metazoa</taxon>
        <taxon>Ecdysozoa</taxon>
        <taxon>Arthropoda</taxon>
        <taxon>Hexapoda</taxon>
        <taxon>Insecta</taxon>
        <taxon>Pterygota</taxon>
        <taxon>Neoptera</taxon>
        <taxon>Endopterygota</taxon>
        <taxon>Hymenoptera</taxon>
        <taxon>Apocrita</taxon>
        <taxon>Aculeata</taxon>
        <taxon>Vespoidea</taxon>
        <taxon>Vespidae</taxon>
        <taxon>Vespinae</taxon>
        <taxon>Vespula</taxon>
    </lineage>
</organism>
<feature type="non-terminal residue" evidence="1">
    <location>
        <position position="1"/>
    </location>
</feature>